<dbReference type="PROSITE" id="PS51155">
    <property type="entry name" value="CHIT_BIND_RR_2"/>
    <property type="match status" value="1"/>
</dbReference>
<dbReference type="OrthoDB" id="6372059at2759"/>
<feature type="signal peptide" evidence="3">
    <location>
        <begin position="1"/>
        <end position="16"/>
    </location>
</feature>
<comment type="caution">
    <text evidence="4">The sequence shown here is derived from an EMBL/GenBank/DDBJ whole genome shotgun (WGS) entry which is preliminary data.</text>
</comment>
<evidence type="ECO:0000313" key="5">
    <source>
        <dbReference type="Proteomes" id="UP000708208"/>
    </source>
</evidence>
<keyword evidence="1 2" id="KW-0193">Cuticle</keyword>
<dbReference type="Proteomes" id="UP000708208">
    <property type="component" value="Unassembled WGS sequence"/>
</dbReference>
<evidence type="ECO:0000313" key="4">
    <source>
        <dbReference type="EMBL" id="CAG7648463.1"/>
    </source>
</evidence>
<dbReference type="PANTHER" id="PTHR10380:SF173">
    <property type="entry name" value="CUTICULAR PROTEIN 47EF, ISOFORM C-RELATED"/>
    <property type="match status" value="1"/>
</dbReference>
<dbReference type="InterPro" id="IPR000618">
    <property type="entry name" value="Insect_cuticle"/>
</dbReference>
<keyword evidence="3" id="KW-0732">Signal</keyword>
<organism evidence="4 5">
    <name type="scientific">Allacma fusca</name>
    <dbReference type="NCBI Taxonomy" id="39272"/>
    <lineage>
        <taxon>Eukaryota</taxon>
        <taxon>Metazoa</taxon>
        <taxon>Ecdysozoa</taxon>
        <taxon>Arthropoda</taxon>
        <taxon>Hexapoda</taxon>
        <taxon>Collembola</taxon>
        <taxon>Symphypleona</taxon>
        <taxon>Sminthuridae</taxon>
        <taxon>Allacma</taxon>
    </lineage>
</organism>
<reference evidence="4" key="1">
    <citation type="submission" date="2021-06" db="EMBL/GenBank/DDBJ databases">
        <authorList>
            <person name="Hodson N. C."/>
            <person name="Mongue J. A."/>
            <person name="Jaron S. K."/>
        </authorList>
    </citation>
    <scope>NUCLEOTIDE SEQUENCE</scope>
</reference>
<dbReference type="AlphaFoldDB" id="A0A8J2J583"/>
<dbReference type="GO" id="GO:0008010">
    <property type="term" value="F:structural constituent of chitin-based larval cuticle"/>
    <property type="evidence" value="ECO:0007669"/>
    <property type="project" value="TreeGrafter"/>
</dbReference>
<proteinExistence type="predicted"/>
<dbReference type="PANTHER" id="PTHR10380">
    <property type="entry name" value="CUTICLE PROTEIN"/>
    <property type="match status" value="1"/>
</dbReference>
<feature type="chain" id="PRO_5035246009" evidence="3">
    <location>
        <begin position="17"/>
        <end position="150"/>
    </location>
</feature>
<evidence type="ECO:0000256" key="3">
    <source>
        <dbReference type="SAM" id="SignalP"/>
    </source>
</evidence>
<accession>A0A8J2J583</accession>
<dbReference type="InterPro" id="IPR050468">
    <property type="entry name" value="Cuticle_Struct_Prot"/>
</dbReference>
<evidence type="ECO:0000256" key="2">
    <source>
        <dbReference type="PROSITE-ProRule" id="PRU00497"/>
    </source>
</evidence>
<name>A0A8J2J583_9HEXA</name>
<dbReference type="GO" id="GO:0062129">
    <property type="term" value="C:chitin-based extracellular matrix"/>
    <property type="evidence" value="ECO:0007669"/>
    <property type="project" value="TreeGrafter"/>
</dbReference>
<dbReference type="EMBL" id="CAJVCH010003387">
    <property type="protein sequence ID" value="CAG7648463.1"/>
    <property type="molecule type" value="Genomic_DNA"/>
</dbReference>
<dbReference type="Pfam" id="PF00379">
    <property type="entry name" value="Chitin_bind_4"/>
    <property type="match status" value="1"/>
</dbReference>
<dbReference type="InterPro" id="IPR031311">
    <property type="entry name" value="CHIT_BIND_RR_consensus"/>
</dbReference>
<evidence type="ECO:0000256" key="1">
    <source>
        <dbReference type="ARBA" id="ARBA00022460"/>
    </source>
</evidence>
<sequence>MLKIVMISCFLGAVLGKPQAGIQRAADHPHFATVYRSTNENDGNGAFRYNYETSNAITADASGFIKNPEAPEYEQIQYVSGSYSFYTPDGDFHEVTYTADENGYRPVKTWIARFISDGRIALIPVQGNDKSSCSPPKIVRPFLKHLFPWN</sequence>
<protein>
    <submittedName>
        <fullName evidence="4">Uncharacterized protein</fullName>
    </submittedName>
</protein>
<dbReference type="PROSITE" id="PS00233">
    <property type="entry name" value="CHIT_BIND_RR_1"/>
    <property type="match status" value="1"/>
</dbReference>
<gene>
    <name evidence="4" type="ORF">AFUS01_LOCUS658</name>
</gene>
<keyword evidence="5" id="KW-1185">Reference proteome</keyword>